<dbReference type="PANTHER" id="PTHR30221:SF18">
    <property type="entry name" value="SLL0590 PROTEIN"/>
    <property type="match status" value="1"/>
</dbReference>
<dbReference type="SUPFAM" id="SSF82689">
    <property type="entry name" value="Mechanosensitive channel protein MscS (YggB), C-terminal domain"/>
    <property type="match status" value="1"/>
</dbReference>
<keyword evidence="8" id="KW-0732">Signal</keyword>
<comment type="subcellular location">
    <subcellularLocation>
        <location evidence="7">Cell inner membrane</location>
        <topology evidence="7">Multi-pass membrane protein</topology>
    </subcellularLocation>
    <subcellularLocation>
        <location evidence="1">Cell membrane</location>
        <topology evidence="1">Multi-pass membrane protein</topology>
    </subcellularLocation>
</comment>
<comment type="similarity">
    <text evidence="2 7">Belongs to the MscS (TC 1.A.23) family.</text>
</comment>
<dbReference type="AlphaFoldDB" id="A0A0P1E288"/>
<feature type="signal peptide" evidence="8">
    <location>
        <begin position="1"/>
        <end position="20"/>
    </location>
</feature>
<feature type="domain" description="Mechanosensitive ion channel MscS C-terminal" evidence="10">
    <location>
        <begin position="427"/>
        <end position="508"/>
    </location>
</feature>
<evidence type="ECO:0000259" key="10">
    <source>
        <dbReference type="Pfam" id="PF21082"/>
    </source>
</evidence>
<keyword evidence="7" id="KW-0406">Ion transport</keyword>
<protein>
    <recommendedName>
        <fullName evidence="7">Small-conductance mechanosensitive channel</fullName>
    </recommendedName>
</protein>
<evidence type="ECO:0000256" key="6">
    <source>
        <dbReference type="ARBA" id="ARBA00023136"/>
    </source>
</evidence>
<evidence type="ECO:0000256" key="5">
    <source>
        <dbReference type="ARBA" id="ARBA00022989"/>
    </source>
</evidence>
<evidence type="ECO:0000313" key="12">
    <source>
        <dbReference type="Proteomes" id="UP000050786"/>
    </source>
</evidence>
<keyword evidence="7" id="KW-0997">Cell inner membrane</keyword>
<dbReference type="InterPro" id="IPR010920">
    <property type="entry name" value="LSM_dom_sf"/>
</dbReference>
<dbReference type="Gene3D" id="3.30.70.100">
    <property type="match status" value="1"/>
</dbReference>
<proteinExistence type="inferred from homology"/>
<keyword evidence="5 7" id="KW-1133">Transmembrane helix</keyword>
<sequence>MRALVIWMMSFLLLCSVASAQSEEILLPQQEREDPEFIAPVIVDGDELFVVRGSSALPATDRAAKIEERIAQVADRSESKTVDIQISRAEFGQLVRVDGHMVTITTQADADHEQMDIEVLAGLQAEAIENAILKYREARSSEGRVDSALAAVAWTALFALVSYFFFAKRKKFLGYVRNNLEKRAESVEEATKSILRSRAIASIIVYSIHALMWVLFLFFLYYYLSLVLLSFAETQAIAQVLLKYVSEPLINVVLAVVGYIPNLIMLVIIAALCRFAIRGLDLFFANLENGAFEIKDFEAHWIAPTNMLFRALIIVIALVFAYPYIPGSGSRAFQGVTILAGIMVSLGSNTVVSNMMAGLFVIYRRSTNVGDRIMVGDKIGDVTEIKLMETLIKSIKNEMISIPNAQLLNSEVVNYSRKVDGRGLLVHTTVGIGYEEPPKKITAMLIEAAYRTQGLSKNPEPFVLWTQLADYAINYEINAYTSRGSSLPKILSDLHQNIVEVFNENGTQIMTPSYMADPPSPKIPTEEWDGKLAHIAE</sequence>
<dbReference type="InterPro" id="IPR045275">
    <property type="entry name" value="MscS_archaea/bacteria_type"/>
</dbReference>
<comment type="subunit">
    <text evidence="7">Homoheptamer.</text>
</comment>
<dbReference type="GO" id="GO:0005886">
    <property type="term" value="C:plasma membrane"/>
    <property type="evidence" value="ECO:0007669"/>
    <property type="project" value="UniProtKB-SubCell"/>
</dbReference>
<evidence type="ECO:0000256" key="8">
    <source>
        <dbReference type="SAM" id="SignalP"/>
    </source>
</evidence>
<name>A0A0P1E288_9RHOB</name>
<feature type="transmembrane region" description="Helical" evidence="7">
    <location>
        <begin position="307"/>
        <end position="325"/>
    </location>
</feature>
<keyword evidence="6 7" id="KW-0472">Membrane</keyword>
<dbReference type="InterPro" id="IPR023408">
    <property type="entry name" value="MscS_beta-dom_sf"/>
</dbReference>
<dbReference type="GO" id="GO:0008381">
    <property type="term" value="F:mechanosensitive monoatomic ion channel activity"/>
    <property type="evidence" value="ECO:0007669"/>
    <property type="project" value="InterPro"/>
</dbReference>
<keyword evidence="7" id="KW-0407">Ion channel</keyword>
<dbReference type="Pfam" id="PF00924">
    <property type="entry name" value="MS_channel_2nd"/>
    <property type="match status" value="1"/>
</dbReference>
<dbReference type="Proteomes" id="UP000050786">
    <property type="component" value="Unassembled WGS sequence"/>
</dbReference>
<feature type="transmembrane region" description="Helical" evidence="7">
    <location>
        <begin position="249"/>
        <end position="273"/>
    </location>
</feature>
<keyword evidence="3" id="KW-1003">Cell membrane</keyword>
<gene>
    <name evidence="11" type="primary">kefA_1</name>
    <name evidence="11" type="ORF">RUM4293_00099</name>
</gene>
<comment type="function">
    <text evidence="7">Mechanosensitive channel that participates in the regulation of osmotic pressure changes within the cell, opening in response to stretch forces in the membrane lipid bilayer, without the need for other proteins. Contributes to normal resistance to hypoosmotic shock. Forms an ion channel of 1.0 nanosiemens conductance with a slight preference for anions.</text>
</comment>
<keyword evidence="4 7" id="KW-0812">Transmembrane</keyword>
<evidence type="ECO:0000256" key="7">
    <source>
        <dbReference type="RuleBase" id="RU369025"/>
    </source>
</evidence>
<dbReference type="RefSeq" id="WP_261307772.1">
    <property type="nucleotide sequence ID" value="NZ_CYPS01000004.1"/>
</dbReference>
<keyword evidence="12" id="KW-1185">Reference proteome</keyword>
<evidence type="ECO:0000259" key="9">
    <source>
        <dbReference type="Pfam" id="PF00924"/>
    </source>
</evidence>
<dbReference type="InterPro" id="IPR006685">
    <property type="entry name" value="MscS_channel_2nd"/>
</dbReference>
<dbReference type="Pfam" id="PF21082">
    <property type="entry name" value="MS_channel_3rd"/>
    <property type="match status" value="1"/>
</dbReference>
<dbReference type="PANTHER" id="PTHR30221">
    <property type="entry name" value="SMALL-CONDUCTANCE MECHANOSENSITIVE CHANNEL"/>
    <property type="match status" value="1"/>
</dbReference>
<comment type="caution">
    <text evidence="7">Lacks conserved residue(s) required for the propagation of feature annotation.</text>
</comment>
<feature type="transmembrane region" description="Helical" evidence="7">
    <location>
        <begin position="337"/>
        <end position="363"/>
    </location>
</feature>
<accession>A0A0P1E288</accession>
<dbReference type="SUPFAM" id="SSF50182">
    <property type="entry name" value="Sm-like ribonucleoproteins"/>
    <property type="match status" value="1"/>
</dbReference>
<keyword evidence="7" id="KW-0813">Transport</keyword>
<evidence type="ECO:0000256" key="3">
    <source>
        <dbReference type="ARBA" id="ARBA00022475"/>
    </source>
</evidence>
<evidence type="ECO:0000256" key="1">
    <source>
        <dbReference type="ARBA" id="ARBA00004651"/>
    </source>
</evidence>
<dbReference type="Gene3D" id="2.30.30.60">
    <property type="match status" value="1"/>
</dbReference>
<dbReference type="InterPro" id="IPR011066">
    <property type="entry name" value="MscS_channel_C_sf"/>
</dbReference>
<feature type="domain" description="Mechanosensitive ion channel MscS" evidence="9">
    <location>
        <begin position="350"/>
        <end position="417"/>
    </location>
</feature>
<reference evidence="12" key="1">
    <citation type="submission" date="2015-09" db="EMBL/GenBank/DDBJ databases">
        <authorList>
            <person name="Rodrigo-Torres L."/>
            <person name="Arahal D.R."/>
        </authorList>
    </citation>
    <scope>NUCLEOTIDE SEQUENCE [LARGE SCALE GENOMIC DNA]</scope>
    <source>
        <strain evidence="12">CECT 4293</strain>
    </source>
</reference>
<dbReference type="InterPro" id="IPR049278">
    <property type="entry name" value="MS_channel_C"/>
</dbReference>
<evidence type="ECO:0000256" key="2">
    <source>
        <dbReference type="ARBA" id="ARBA00008017"/>
    </source>
</evidence>
<evidence type="ECO:0000256" key="4">
    <source>
        <dbReference type="ARBA" id="ARBA00022692"/>
    </source>
</evidence>
<organism evidence="11 12">
    <name type="scientific">Ruegeria atlantica</name>
    <dbReference type="NCBI Taxonomy" id="81569"/>
    <lineage>
        <taxon>Bacteria</taxon>
        <taxon>Pseudomonadati</taxon>
        <taxon>Pseudomonadota</taxon>
        <taxon>Alphaproteobacteria</taxon>
        <taxon>Rhodobacterales</taxon>
        <taxon>Roseobacteraceae</taxon>
        <taxon>Ruegeria</taxon>
    </lineage>
</organism>
<feature type="chain" id="PRO_5006061125" description="Small-conductance mechanosensitive channel" evidence="8">
    <location>
        <begin position="21"/>
        <end position="537"/>
    </location>
</feature>
<feature type="transmembrane region" description="Helical" evidence="7">
    <location>
        <begin position="203"/>
        <end position="224"/>
    </location>
</feature>
<dbReference type="EMBL" id="CYPS01000004">
    <property type="protein sequence ID" value="CUH41231.1"/>
    <property type="molecule type" value="Genomic_DNA"/>
</dbReference>
<evidence type="ECO:0000313" key="11">
    <source>
        <dbReference type="EMBL" id="CUH41231.1"/>
    </source>
</evidence>
<feature type="transmembrane region" description="Helical" evidence="7">
    <location>
        <begin position="148"/>
        <end position="167"/>
    </location>
</feature>